<organism evidence="5 6">
    <name type="scientific">Heterobasidion irregulare (strain TC 32-1)</name>
    <dbReference type="NCBI Taxonomy" id="747525"/>
    <lineage>
        <taxon>Eukaryota</taxon>
        <taxon>Fungi</taxon>
        <taxon>Dikarya</taxon>
        <taxon>Basidiomycota</taxon>
        <taxon>Agaricomycotina</taxon>
        <taxon>Agaricomycetes</taxon>
        <taxon>Russulales</taxon>
        <taxon>Bondarzewiaceae</taxon>
        <taxon>Heterobasidion</taxon>
        <taxon>Heterobasidion annosum species complex</taxon>
    </lineage>
</organism>
<proteinExistence type="predicted"/>
<dbReference type="GeneID" id="20669860"/>
<dbReference type="InterPro" id="IPR036188">
    <property type="entry name" value="FAD/NAD-bd_sf"/>
</dbReference>
<dbReference type="EMBL" id="KI925455">
    <property type="protein sequence ID" value="ETW85093.1"/>
    <property type="molecule type" value="Genomic_DNA"/>
</dbReference>
<dbReference type="OrthoDB" id="417877at2759"/>
<dbReference type="HOGENOM" id="CLU_009665_6_3_1"/>
<feature type="domain" description="FAD-binding" evidence="4">
    <location>
        <begin position="13"/>
        <end position="190"/>
    </location>
</feature>
<dbReference type="SUPFAM" id="SSF51905">
    <property type="entry name" value="FAD/NAD(P)-binding domain"/>
    <property type="match status" value="1"/>
</dbReference>
<dbReference type="InterPro" id="IPR002938">
    <property type="entry name" value="FAD-bd"/>
</dbReference>
<feature type="domain" description="FAD-binding" evidence="4">
    <location>
        <begin position="325"/>
        <end position="393"/>
    </location>
</feature>
<evidence type="ECO:0000259" key="4">
    <source>
        <dbReference type="Pfam" id="PF01494"/>
    </source>
</evidence>
<dbReference type="PANTHER" id="PTHR46720:SF3">
    <property type="entry name" value="FAD-BINDING DOMAIN-CONTAINING PROTEIN-RELATED"/>
    <property type="match status" value="1"/>
</dbReference>
<dbReference type="PRINTS" id="PR00420">
    <property type="entry name" value="RNGMNOXGNASE"/>
</dbReference>
<evidence type="ECO:0000256" key="3">
    <source>
        <dbReference type="ARBA" id="ARBA00023002"/>
    </source>
</evidence>
<dbReference type="SUPFAM" id="SSF54373">
    <property type="entry name" value="FAD-linked reductases, C-terminal domain"/>
    <property type="match status" value="1"/>
</dbReference>
<protein>
    <recommendedName>
        <fullName evidence="4">FAD-binding domain-containing protein</fullName>
    </recommendedName>
</protein>
<dbReference type="AlphaFoldDB" id="W4KGV6"/>
<dbReference type="STRING" id="747525.W4KGV6"/>
<reference evidence="5 6" key="1">
    <citation type="journal article" date="2012" name="New Phytol.">
        <title>Insight into trade-off between wood decay and parasitism from the genome of a fungal forest pathogen.</title>
        <authorList>
            <person name="Olson A."/>
            <person name="Aerts A."/>
            <person name="Asiegbu F."/>
            <person name="Belbahri L."/>
            <person name="Bouzid O."/>
            <person name="Broberg A."/>
            <person name="Canback B."/>
            <person name="Coutinho P.M."/>
            <person name="Cullen D."/>
            <person name="Dalman K."/>
            <person name="Deflorio G."/>
            <person name="van Diepen L.T."/>
            <person name="Dunand C."/>
            <person name="Duplessis S."/>
            <person name="Durling M."/>
            <person name="Gonthier P."/>
            <person name="Grimwood J."/>
            <person name="Fossdal C.G."/>
            <person name="Hansson D."/>
            <person name="Henrissat B."/>
            <person name="Hietala A."/>
            <person name="Himmelstrand K."/>
            <person name="Hoffmeister D."/>
            <person name="Hogberg N."/>
            <person name="James T.Y."/>
            <person name="Karlsson M."/>
            <person name="Kohler A."/>
            <person name="Kues U."/>
            <person name="Lee Y.H."/>
            <person name="Lin Y.C."/>
            <person name="Lind M."/>
            <person name="Lindquist E."/>
            <person name="Lombard V."/>
            <person name="Lucas S."/>
            <person name="Lunden K."/>
            <person name="Morin E."/>
            <person name="Murat C."/>
            <person name="Park J."/>
            <person name="Raffaello T."/>
            <person name="Rouze P."/>
            <person name="Salamov A."/>
            <person name="Schmutz J."/>
            <person name="Solheim H."/>
            <person name="Stahlberg J."/>
            <person name="Velez H."/>
            <person name="de Vries R.P."/>
            <person name="Wiebenga A."/>
            <person name="Woodward S."/>
            <person name="Yakovlev I."/>
            <person name="Garbelotto M."/>
            <person name="Martin F."/>
            <person name="Grigoriev I.V."/>
            <person name="Stenlid J."/>
        </authorList>
    </citation>
    <scope>NUCLEOTIDE SEQUENCE [LARGE SCALE GENOMIC DNA]</scope>
    <source>
        <strain evidence="5 6">TC 32-1</strain>
    </source>
</reference>
<dbReference type="KEGG" id="hir:HETIRDRAFT_311280"/>
<keyword evidence="3" id="KW-0560">Oxidoreductase</keyword>
<gene>
    <name evidence="5" type="ORF">HETIRDRAFT_311280</name>
</gene>
<dbReference type="GO" id="GO:0044550">
    <property type="term" value="P:secondary metabolite biosynthetic process"/>
    <property type="evidence" value="ECO:0007669"/>
    <property type="project" value="TreeGrafter"/>
</dbReference>
<name>W4KGV6_HETIT</name>
<keyword evidence="2" id="KW-0274">FAD</keyword>
<dbReference type="InterPro" id="IPR051104">
    <property type="entry name" value="FAD_monoxygenase"/>
</dbReference>
<dbReference type="RefSeq" id="XP_009541979.1">
    <property type="nucleotide sequence ID" value="XM_009543684.1"/>
</dbReference>
<dbReference type="InParanoid" id="W4KGV6"/>
<accession>W4KGV6</accession>
<keyword evidence="6" id="KW-1185">Reference proteome</keyword>
<evidence type="ECO:0000313" key="6">
    <source>
        <dbReference type="Proteomes" id="UP000030671"/>
    </source>
</evidence>
<dbReference type="Gene3D" id="3.50.50.60">
    <property type="entry name" value="FAD/NAD(P)-binding domain"/>
    <property type="match status" value="1"/>
</dbReference>
<keyword evidence="1" id="KW-0285">Flavoprotein</keyword>
<dbReference type="GO" id="GO:0016491">
    <property type="term" value="F:oxidoreductase activity"/>
    <property type="evidence" value="ECO:0007669"/>
    <property type="project" value="UniProtKB-KW"/>
</dbReference>
<dbReference type="Pfam" id="PF01494">
    <property type="entry name" value="FAD_binding_3"/>
    <property type="match status" value="2"/>
</dbReference>
<evidence type="ECO:0000256" key="2">
    <source>
        <dbReference type="ARBA" id="ARBA00022827"/>
    </source>
</evidence>
<sequence length="484" mass="52458">MMSIPSCTAPKFRVAICGAGPGGLALAATLSRYNDPVAPVAIDIYESQPTLGTIGAGISVWPRTRHLLGRLGLMDGLKDEIGATERPEGGKGFHFRKSDPPEVGYNFYDMAMPTDPLLIHRSALVTVLRGGFDSHPFCTIHTSARLLSYSYSVESDTESPLTLNFSDGSTTTADVLIGADGIHSVVRATMFWGLSHGGDLPRQQPKWTGTVAYRSLIEPKTLDGIWKGHRALTLPMMASLLTCSYCGKDKHVVTYPISQGTLINFVGFYTVPGAEGTTFSGKWVQDVLVEEVMACYAGFEPEVQALLKCFDKASAWAIHILDSVPKSSDGPVAIIGDAAHAMETHFGAGAGQAMEDAYIIGRLLTHPLTSRKHIHTALSIYDSARLKFAQGVVISARMVGQMYEFGKGWAPPVRSTEQQEDEIQNASPQTPEAIDWAQRWGKEVSGRWCWQWEANIDADWDRAESQLKVSVQAAAVMGCCGDAS</sequence>
<evidence type="ECO:0000313" key="5">
    <source>
        <dbReference type="EMBL" id="ETW85093.1"/>
    </source>
</evidence>
<dbReference type="Proteomes" id="UP000030671">
    <property type="component" value="Unassembled WGS sequence"/>
</dbReference>
<dbReference type="eggNOG" id="KOG2614">
    <property type="taxonomic scope" value="Eukaryota"/>
</dbReference>
<evidence type="ECO:0000256" key="1">
    <source>
        <dbReference type="ARBA" id="ARBA00022630"/>
    </source>
</evidence>
<dbReference type="PANTHER" id="PTHR46720">
    <property type="entry name" value="HYDROXYLASE, PUTATIVE (AFU_ORTHOLOGUE AFUA_3G01460)-RELATED"/>
    <property type="match status" value="1"/>
</dbReference>
<dbReference type="GO" id="GO:0071949">
    <property type="term" value="F:FAD binding"/>
    <property type="evidence" value="ECO:0007669"/>
    <property type="project" value="InterPro"/>
</dbReference>